<dbReference type="EMBL" id="BQXY01000002">
    <property type="protein sequence ID" value="GKU24607.1"/>
    <property type="molecule type" value="Genomic_DNA"/>
</dbReference>
<dbReference type="PANTHER" id="PTHR43358">
    <property type="entry name" value="ALPHA/BETA-HYDROLASE"/>
    <property type="match status" value="1"/>
</dbReference>
<accession>A0A9W5Y179</accession>
<dbReference type="AlphaFoldDB" id="A0A9W5Y179"/>
<evidence type="ECO:0000256" key="1">
    <source>
        <dbReference type="SAM" id="Phobius"/>
    </source>
</evidence>
<keyword evidence="1" id="KW-0812">Transmembrane</keyword>
<reference evidence="3" key="1">
    <citation type="journal article" date="2023" name="Int. J. Syst. Evol. Microbiol.">
        <title>&lt;i&gt;Clostridium folliculivorans&lt;/i&gt; sp. nov., isolated from soil samples of an organic paddy in Japan.</title>
        <authorList>
            <person name="Tazawa J."/>
            <person name="Kobayashi H."/>
            <person name="Tanizawa Y."/>
            <person name="Uchino A."/>
            <person name="Tanaka F."/>
            <person name="Urashima Y."/>
            <person name="Miura S."/>
            <person name="Sakamoto M."/>
            <person name="Ohkuma M."/>
            <person name="Tohno M."/>
        </authorList>
    </citation>
    <scope>NUCLEOTIDE SEQUENCE</scope>
    <source>
        <strain evidence="3">D1-1</strain>
    </source>
</reference>
<feature type="domain" description="Peptidase S9 prolyl oligopeptidase catalytic" evidence="2">
    <location>
        <begin position="143"/>
        <end position="338"/>
    </location>
</feature>
<organism evidence="3 4">
    <name type="scientific">Clostridium folliculivorans</name>
    <dbReference type="NCBI Taxonomy" id="2886038"/>
    <lineage>
        <taxon>Bacteria</taxon>
        <taxon>Bacillati</taxon>
        <taxon>Bacillota</taxon>
        <taxon>Clostridia</taxon>
        <taxon>Eubacteriales</taxon>
        <taxon>Clostridiaceae</taxon>
        <taxon>Clostridium</taxon>
    </lineage>
</organism>
<gene>
    <name evidence="3" type="ORF">CFOLD11_14330</name>
</gene>
<evidence type="ECO:0000313" key="4">
    <source>
        <dbReference type="Proteomes" id="UP001057868"/>
    </source>
</evidence>
<dbReference type="PANTHER" id="PTHR43358:SF4">
    <property type="entry name" value="ALPHA_BETA HYDROLASE FOLD-1 DOMAIN-CONTAINING PROTEIN"/>
    <property type="match status" value="1"/>
</dbReference>
<keyword evidence="1" id="KW-1133">Transmembrane helix</keyword>
<dbReference type="SUPFAM" id="SSF53474">
    <property type="entry name" value="alpha/beta-Hydrolases"/>
    <property type="match status" value="1"/>
</dbReference>
<dbReference type="Pfam" id="PF00326">
    <property type="entry name" value="Peptidase_S9"/>
    <property type="match status" value="1"/>
</dbReference>
<sequence length="339" mass="38131">MMFYRIMKYHCRSRSKISGGINSMKKKYGLIIISIFLVLLMIGDIFVSSFFYDLAIARNSKAFLTTTEDMPVSNTDTKPKVSGSERWINEIGYETVSIKSFDGLKLVGYYIKAKNKTNKTAILAHGYGGRGKSMGDFAKIYYDLGYNVLMPDDRGHGVSEGNYIGFGWVDRLDYLKWIDFMLEEVGENAQIVLHGVSMGGATVMMVSGEELPSQVKVIVEDCGYTSVEDELAYQLKRMYDLPEFPIIQSTSLLTQIKAGYNFSEASAIKQVEKTKIPMLFIHGSDDVFVPTNMVYRLYDACKSDKDILVVEGAEHGLSLTKAPEAYKNKVKEFVGKYIK</sequence>
<keyword evidence="4" id="KW-1185">Reference proteome</keyword>
<dbReference type="InterPro" id="IPR001375">
    <property type="entry name" value="Peptidase_S9_cat"/>
</dbReference>
<dbReference type="Gene3D" id="3.40.50.1820">
    <property type="entry name" value="alpha/beta hydrolase"/>
    <property type="match status" value="1"/>
</dbReference>
<name>A0A9W5Y179_9CLOT</name>
<keyword evidence="3" id="KW-0378">Hydrolase</keyword>
<dbReference type="GO" id="GO:0006508">
    <property type="term" value="P:proteolysis"/>
    <property type="evidence" value="ECO:0007669"/>
    <property type="project" value="InterPro"/>
</dbReference>
<protein>
    <submittedName>
        <fullName evidence="3">Alpha/beta hydrolase</fullName>
    </submittedName>
</protein>
<dbReference type="Proteomes" id="UP001057868">
    <property type="component" value="Unassembled WGS sequence"/>
</dbReference>
<dbReference type="InterPro" id="IPR029058">
    <property type="entry name" value="AB_hydrolase_fold"/>
</dbReference>
<feature type="transmembrane region" description="Helical" evidence="1">
    <location>
        <begin position="28"/>
        <end position="52"/>
    </location>
</feature>
<proteinExistence type="predicted"/>
<dbReference type="InterPro" id="IPR052920">
    <property type="entry name" value="DNA-binding_regulatory"/>
</dbReference>
<dbReference type="GO" id="GO:0008236">
    <property type="term" value="F:serine-type peptidase activity"/>
    <property type="evidence" value="ECO:0007669"/>
    <property type="project" value="InterPro"/>
</dbReference>
<keyword evidence="1" id="KW-0472">Membrane</keyword>
<evidence type="ECO:0000313" key="3">
    <source>
        <dbReference type="EMBL" id="GKU24607.1"/>
    </source>
</evidence>
<evidence type="ECO:0000259" key="2">
    <source>
        <dbReference type="Pfam" id="PF00326"/>
    </source>
</evidence>
<comment type="caution">
    <text evidence="3">The sequence shown here is derived from an EMBL/GenBank/DDBJ whole genome shotgun (WGS) entry which is preliminary data.</text>
</comment>